<organism evidence="1 2">
    <name type="scientific">Borborobacter arsenicus</name>
    <dbReference type="NCBI Taxonomy" id="1851146"/>
    <lineage>
        <taxon>Bacteria</taxon>
        <taxon>Pseudomonadati</taxon>
        <taxon>Pseudomonadota</taxon>
        <taxon>Alphaproteobacteria</taxon>
        <taxon>Hyphomicrobiales</taxon>
        <taxon>Phyllobacteriaceae</taxon>
        <taxon>Borborobacter</taxon>
    </lineage>
</organism>
<keyword evidence="2" id="KW-1185">Reference proteome</keyword>
<protein>
    <submittedName>
        <fullName evidence="1">Uncharacterized protein</fullName>
    </submittedName>
</protein>
<dbReference type="Proteomes" id="UP000281647">
    <property type="component" value="Unassembled WGS sequence"/>
</dbReference>
<gene>
    <name evidence="1" type="ORF">EET67_05025</name>
</gene>
<reference evidence="1 2" key="1">
    <citation type="submission" date="2018-11" db="EMBL/GenBank/DDBJ databases">
        <title>Pseudaminobacter arsenicus sp. nov., an arsenic-resistant bacterium isolated from arsenic-rich aquifers.</title>
        <authorList>
            <person name="Mu Y."/>
        </authorList>
    </citation>
    <scope>NUCLEOTIDE SEQUENCE [LARGE SCALE GENOMIC DNA]</scope>
    <source>
        <strain evidence="1 2">CB3</strain>
    </source>
</reference>
<dbReference type="AlphaFoldDB" id="A0A432VA79"/>
<sequence>MAYEKDENGVLCPPPLHEWFGLSYSAYFVMPRLAMEAMPHDWQRRFIALMDEVEAARLMTPNYHVLRDGVEYTLVKRYDEDDETSRDYEFTAYRTDPWAEYRHGDVKELCPSFKEPA</sequence>
<name>A0A432VA79_9HYPH</name>
<dbReference type="OrthoDB" id="8455861at2"/>
<proteinExistence type="predicted"/>
<evidence type="ECO:0000313" key="2">
    <source>
        <dbReference type="Proteomes" id="UP000281647"/>
    </source>
</evidence>
<dbReference type="RefSeq" id="WP_128624508.1">
    <property type="nucleotide sequence ID" value="NZ_ML133508.1"/>
</dbReference>
<accession>A0A432VA79</accession>
<evidence type="ECO:0000313" key="1">
    <source>
        <dbReference type="EMBL" id="RUM99005.1"/>
    </source>
</evidence>
<comment type="caution">
    <text evidence="1">The sequence shown here is derived from an EMBL/GenBank/DDBJ whole genome shotgun (WGS) entry which is preliminary data.</text>
</comment>
<dbReference type="EMBL" id="RKST01000003">
    <property type="protein sequence ID" value="RUM99005.1"/>
    <property type="molecule type" value="Genomic_DNA"/>
</dbReference>